<keyword evidence="2" id="KW-0472">Membrane</keyword>
<proteinExistence type="predicted"/>
<sequence length="246" mass="28007">MNTQNELDDQEDVVVIEQRDKRTYVYIIIALIVGLAVGGLIGSTMTANKWKATLSRIEGEYKNLQLHTSELVTTAKNKVADADKESQQKMEQALKDQADKYLAEISKLKTQVTEVEKVNMSLEEQVSTQKQKIDASEKTISKLDRQAEIQTTMFEHSKELFQKEMKVKQELASLEKEREQLVPTLDALKKECNLYLEGTSWNATSDSCNKRDEAQSRLSQVDQLIQVHKLDLKQINELTSEIGLSK</sequence>
<evidence type="ECO:0000256" key="2">
    <source>
        <dbReference type="SAM" id="Phobius"/>
    </source>
</evidence>
<accession>A0ABN8E335</accession>
<reference evidence="3" key="1">
    <citation type="submission" date="2021-11" db="EMBL/GenBank/DDBJ databases">
        <authorList>
            <person name="Rodrigo-Torres L."/>
            <person name="Arahal R. D."/>
            <person name="Lucena T."/>
        </authorList>
    </citation>
    <scope>NUCLEOTIDE SEQUENCE</scope>
    <source>
        <strain evidence="3">CECT 7928</strain>
    </source>
</reference>
<feature type="transmembrane region" description="Helical" evidence="2">
    <location>
        <begin position="24"/>
        <end position="47"/>
    </location>
</feature>
<protein>
    <recommendedName>
        <fullName evidence="5">Chromosome partitioning protein ParA</fullName>
    </recommendedName>
</protein>
<comment type="caution">
    <text evidence="3">The sequence shown here is derived from an EMBL/GenBank/DDBJ whole genome shotgun (WGS) entry which is preliminary data.</text>
</comment>
<dbReference type="Proteomes" id="UP000838748">
    <property type="component" value="Unassembled WGS sequence"/>
</dbReference>
<evidence type="ECO:0008006" key="5">
    <source>
        <dbReference type="Google" id="ProtNLM"/>
    </source>
</evidence>
<feature type="coiled-coil region" evidence="1">
    <location>
        <begin position="84"/>
        <end position="191"/>
    </location>
</feature>
<keyword evidence="1" id="KW-0175">Coiled coil</keyword>
<evidence type="ECO:0000313" key="4">
    <source>
        <dbReference type="Proteomes" id="UP000838748"/>
    </source>
</evidence>
<dbReference type="Gene3D" id="1.10.287.1490">
    <property type="match status" value="1"/>
</dbReference>
<evidence type="ECO:0000313" key="3">
    <source>
        <dbReference type="EMBL" id="CAH0539638.1"/>
    </source>
</evidence>
<dbReference type="EMBL" id="CAKLDM010000002">
    <property type="protein sequence ID" value="CAH0539638.1"/>
    <property type="molecule type" value="Genomic_DNA"/>
</dbReference>
<organism evidence="3 4">
    <name type="scientific">Vibrio marisflavi CECT 7928</name>
    <dbReference type="NCBI Taxonomy" id="634439"/>
    <lineage>
        <taxon>Bacteria</taxon>
        <taxon>Pseudomonadati</taxon>
        <taxon>Pseudomonadota</taxon>
        <taxon>Gammaproteobacteria</taxon>
        <taxon>Vibrionales</taxon>
        <taxon>Vibrionaceae</taxon>
        <taxon>Vibrio</taxon>
    </lineage>
</organism>
<evidence type="ECO:0000256" key="1">
    <source>
        <dbReference type="SAM" id="Coils"/>
    </source>
</evidence>
<dbReference type="RefSeq" id="WP_237361613.1">
    <property type="nucleotide sequence ID" value="NZ_CAKLDM010000002.1"/>
</dbReference>
<gene>
    <name evidence="3" type="ORF">VMF7928_02315</name>
</gene>
<keyword evidence="2" id="KW-1133">Transmembrane helix</keyword>
<keyword evidence="2" id="KW-0812">Transmembrane</keyword>
<keyword evidence="4" id="KW-1185">Reference proteome</keyword>
<name>A0ABN8E335_9VIBR</name>